<keyword evidence="2" id="KW-0812">Transmembrane</keyword>
<accession>A0A1G8PN29</accession>
<feature type="transmembrane region" description="Helical" evidence="2">
    <location>
        <begin position="125"/>
        <end position="142"/>
    </location>
</feature>
<evidence type="ECO:0000259" key="3">
    <source>
        <dbReference type="Pfam" id="PF03713"/>
    </source>
</evidence>
<gene>
    <name evidence="4" type="ORF">SAMN04488693_1369</name>
</gene>
<feature type="transmembrane region" description="Helical" evidence="2">
    <location>
        <begin position="61"/>
        <end position="83"/>
    </location>
</feature>
<dbReference type="Proteomes" id="UP000199258">
    <property type="component" value="Unassembled WGS sequence"/>
</dbReference>
<dbReference type="EMBL" id="FNDT01000036">
    <property type="protein sequence ID" value="SDI93867.1"/>
    <property type="molecule type" value="Genomic_DNA"/>
</dbReference>
<keyword evidence="2" id="KW-1133">Transmembrane helix</keyword>
<sequence length="206" mass="22736">MNSAENTSGSHRAGAAGHEQEHTEQQHHQEGPAGKSNSRRGGKDHSNHGGSGHGGSGKKMYVKFGVILLVSLGLMWTLSMSMVRSIDHFYYNLSNFWMALLMVAAMAIVMVVGMWSMFKSTKANIAMLVGFAVLFVGVFALGRTETFVGNEQFLKSMIPHHSRAILVCQESNITDPEIEQLCTEIVETQREEIAQMQSILDRYASE</sequence>
<organism evidence="4 5">
    <name type="scientific">Arthrobacter subterraneus</name>
    <dbReference type="NCBI Taxonomy" id="335973"/>
    <lineage>
        <taxon>Bacteria</taxon>
        <taxon>Bacillati</taxon>
        <taxon>Actinomycetota</taxon>
        <taxon>Actinomycetes</taxon>
        <taxon>Micrococcales</taxon>
        <taxon>Micrococcaceae</taxon>
        <taxon>Arthrobacter</taxon>
    </lineage>
</organism>
<dbReference type="InterPro" id="IPR012347">
    <property type="entry name" value="Ferritin-like"/>
</dbReference>
<proteinExistence type="predicted"/>
<dbReference type="Gene3D" id="1.20.1260.10">
    <property type="match status" value="1"/>
</dbReference>
<feature type="region of interest" description="Disordered" evidence="1">
    <location>
        <begin position="1"/>
        <end position="55"/>
    </location>
</feature>
<feature type="transmembrane region" description="Helical" evidence="2">
    <location>
        <begin position="95"/>
        <end position="118"/>
    </location>
</feature>
<evidence type="ECO:0000256" key="1">
    <source>
        <dbReference type="SAM" id="MobiDB-lite"/>
    </source>
</evidence>
<dbReference type="RefSeq" id="WP_245702934.1">
    <property type="nucleotide sequence ID" value="NZ_FNDT01000036.1"/>
</dbReference>
<evidence type="ECO:0000256" key="2">
    <source>
        <dbReference type="SAM" id="Phobius"/>
    </source>
</evidence>
<feature type="domain" description="DUF305" evidence="3">
    <location>
        <begin position="150"/>
        <end position="200"/>
    </location>
</feature>
<keyword evidence="5" id="KW-1185">Reference proteome</keyword>
<feature type="compositionally biased region" description="Polar residues" evidence="1">
    <location>
        <begin position="1"/>
        <end position="10"/>
    </location>
</feature>
<dbReference type="InterPro" id="IPR005183">
    <property type="entry name" value="DUF305_CopM-like"/>
</dbReference>
<keyword evidence="2" id="KW-0472">Membrane</keyword>
<evidence type="ECO:0000313" key="4">
    <source>
        <dbReference type="EMBL" id="SDI93867.1"/>
    </source>
</evidence>
<dbReference type="AlphaFoldDB" id="A0A1G8PN29"/>
<name>A0A1G8PN29_9MICC</name>
<protein>
    <recommendedName>
        <fullName evidence="3">DUF305 domain-containing protein</fullName>
    </recommendedName>
</protein>
<feature type="compositionally biased region" description="Basic and acidic residues" evidence="1">
    <location>
        <begin position="18"/>
        <end position="30"/>
    </location>
</feature>
<reference evidence="4 5" key="1">
    <citation type="submission" date="2016-10" db="EMBL/GenBank/DDBJ databases">
        <authorList>
            <person name="de Groot N.N."/>
        </authorList>
    </citation>
    <scope>NUCLEOTIDE SEQUENCE [LARGE SCALE GENOMIC DNA]</scope>
    <source>
        <strain evidence="4 5">NP_1H</strain>
    </source>
</reference>
<dbReference type="Pfam" id="PF03713">
    <property type="entry name" value="DUF305"/>
    <property type="match status" value="1"/>
</dbReference>
<dbReference type="STRING" id="335973.SAMN04488693_1369"/>
<evidence type="ECO:0000313" key="5">
    <source>
        <dbReference type="Proteomes" id="UP000199258"/>
    </source>
</evidence>